<dbReference type="AlphaFoldDB" id="A0A0J7Z7F1"/>
<protein>
    <submittedName>
        <fullName evidence="1">Uncharacterized protein</fullName>
    </submittedName>
</protein>
<dbReference type="Proteomes" id="UP000037432">
    <property type="component" value="Unassembled WGS sequence"/>
</dbReference>
<dbReference type="RefSeq" id="WP_048584280.1">
    <property type="nucleotide sequence ID" value="NZ_LFNT01000040.1"/>
</dbReference>
<evidence type="ECO:0000313" key="1">
    <source>
        <dbReference type="EMBL" id="KMS71093.1"/>
    </source>
</evidence>
<organism evidence="1 2">
    <name type="scientific">Streptomyces viridochromogenes</name>
    <dbReference type="NCBI Taxonomy" id="1938"/>
    <lineage>
        <taxon>Bacteria</taxon>
        <taxon>Bacillati</taxon>
        <taxon>Actinomycetota</taxon>
        <taxon>Actinomycetes</taxon>
        <taxon>Kitasatosporales</taxon>
        <taxon>Streptomycetaceae</taxon>
        <taxon>Streptomyces</taxon>
    </lineage>
</organism>
<dbReference type="EMBL" id="LFNT01000040">
    <property type="protein sequence ID" value="KMS71093.1"/>
    <property type="molecule type" value="Genomic_DNA"/>
</dbReference>
<accession>A0A0J7Z7F1</accession>
<dbReference type="PATRIC" id="fig|1938.3.peg.5456"/>
<gene>
    <name evidence="1" type="ORF">ACM01_28650</name>
</gene>
<proteinExistence type="predicted"/>
<dbReference type="OrthoDB" id="3298878at2"/>
<evidence type="ECO:0000313" key="2">
    <source>
        <dbReference type="Proteomes" id="UP000037432"/>
    </source>
</evidence>
<name>A0A0J7Z7F1_STRVR</name>
<sequence length="126" mass="13143">MNGVDLVVAALAAGAAAGLTDTTSSAIRDAYAGLRESVRGRLATGSEDGVRILEASEAEPTMWQDRLGELLSVAGVDQDEEILASARSLLQDMDGVDPQGGPRFVDAREAKGVQIGSHNTQTNTFN</sequence>
<reference evidence="1 2" key="1">
    <citation type="submission" date="2015-06" db="EMBL/GenBank/DDBJ databases">
        <authorList>
            <person name="Ju K.-S."/>
            <person name="Doroghazi J.R."/>
            <person name="Metcalf W.W."/>
        </authorList>
    </citation>
    <scope>NUCLEOTIDE SEQUENCE [LARGE SCALE GENOMIC DNA]</scope>
    <source>
        <strain evidence="1 2">NRRL 3414</strain>
    </source>
</reference>
<comment type="caution">
    <text evidence="1">The sequence shown here is derived from an EMBL/GenBank/DDBJ whole genome shotgun (WGS) entry which is preliminary data.</text>
</comment>